<name>A0A3A5MQM2_9MICO</name>
<dbReference type="RefSeq" id="WP_119972492.1">
    <property type="nucleotide sequence ID" value="NZ_JBHSQA010000001.1"/>
</dbReference>
<protein>
    <submittedName>
        <fullName evidence="1">Uncharacterized protein</fullName>
    </submittedName>
</protein>
<reference evidence="1 2" key="1">
    <citation type="submission" date="2018-09" db="EMBL/GenBank/DDBJ databases">
        <title>Novel species of Cryobacterium.</title>
        <authorList>
            <person name="Liu Q."/>
            <person name="Xin Y.-H."/>
        </authorList>
    </citation>
    <scope>NUCLEOTIDE SEQUENCE [LARGE SCALE GENOMIC DNA]</scope>
    <source>
        <strain evidence="1 2">Hh39</strain>
    </source>
</reference>
<evidence type="ECO:0000313" key="2">
    <source>
        <dbReference type="Proteomes" id="UP000272015"/>
    </source>
</evidence>
<sequence length="208" mass="23473">MKQRELFLQADAALRSVIDRLTPEQLELPAPAEWTRVANPLLRDIVADHMRDEAWVPAVLAGRTIEEVGKDFPTNLLGDEAPSDDPLGDYLIHKYDRLNDIATAAVREDLDPERMVHLSYGDYPLREYLQHVSCYRAFASWSIARLVGLDFEMSTELVDLLWEQIVPEIDGWRAMGVFGPPVEVPAGADRETQLLGLTGFWTPSRATD</sequence>
<organism evidence="1 2">
    <name type="scientific">Cryobacterium melibiosiphilum</name>
    <dbReference type="NCBI Taxonomy" id="995039"/>
    <lineage>
        <taxon>Bacteria</taxon>
        <taxon>Bacillati</taxon>
        <taxon>Actinomycetota</taxon>
        <taxon>Actinomycetes</taxon>
        <taxon>Micrococcales</taxon>
        <taxon>Microbacteriaceae</taxon>
        <taxon>Cryobacterium</taxon>
    </lineage>
</organism>
<accession>A0A3A5MQM2</accession>
<keyword evidence="2" id="KW-1185">Reference proteome</keyword>
<evidence type="ECO:0000313" key="1">
    <source>
        <dbReference type="EMBL" id="RJT90129.1"/>
    </source>
</evidence>
<comment type="caution">
    <text evidence="1">The sequence shown here is derived from an EMBL/GenBank/DDBJ whole genome shotgun (WGS) entry which is preliminary data.</text>
</comment>
<dbReference type="OrthoDB" id="4928804at2"/>
<gene>
    <name evidence="1" type="ORF">D6T64_04860</name>
</gene>
<dbReference type="Proteomes" id="UP000272015">
    <property type="component" value="Unassembled WGS sequence"/>
</dbReference>
<dbReference type="EMBL" id="QZVS01000064">
    <property type="protein sequence ID" value="RJT90129.1"/>
    <property type="molecule type" value="Genomic_DNA"/>
</dbReference>
<dbReference type="AlphaFoldDB" id="A0A3A5MQM2"/>
<proteinExistence type="predicted"/>